<proteinExistence type="predicted"/>
<feature type="signal peptide" evidence="2">
    <location>
        <begin position="1"/>
        <end position="17"/>
    </location>
</feature>
<feature type="compositionally biased region" description="Acidic residues" evidence="1">
    <location>
        <begin position="39"/>
        <end position="52"/>
    </location>
</feature>
<protein>
    <recommendedName>
        <fullName evidence="5">UrcA family protein</fullName>
    </recommendedName>
</protein>
<dbReference type="Proteomes" id="UP000444401">
    <property type="component" value="Unassembled WGS sequence"/>
</dbReference>
<dbReference type="EMBL" id="WTYO01000002">
    <property type="protein sequence ID" value="MXO67983.1"/>
    <property type="molecule type" value="Genomic_DNA"/>
</dbReference>
<evidence type="ECO:0000256" key="1">
    <source>
        <dbReference type="SAM" id="MobiDB-lite"/>
    </source>
</evidence>
<feature type="region of interest" description="Disordered" evidence="1">
    <location>
        <begin position="38"/>
        <end position="65"/>
    </location>
</feature>
<keyword evidence="2" id="KW-0732">Signal</keyword>
<evidence type="ECO:0000313" key="3">
    <source>
        <dbReference type="EMBL" id="MXO67983.1"/>
    </source>
</evidence>
<feature type="chain" id="PRO_5046953785" description="UrcA family protein" evidence="2">
    <location>
        <begin position="18"/>
        <end position="149"/>
    </location>
</feature>
<evidence type="ECO:0000256" key="2">
    <source>
        <dbReference type="SAM" id="SignalP"/>
    </source>
</evidence>
<reference evidence="3 4" key="1">
    <citation type="submission" date="2019-12" db="EMBL/GenBank/DDBJ databases">
        <title>Genomic-based taxomic classification of the family Erythrobacteraceae.</title>
        <authorList>
            <person name="Xu L."/>
        </authorList>
    </citation>
    <scope>NUCLEOTIDE SEQUENCE [LARGE SCALE GENOMIC DNA]</scope>
    <source>
        <strain evidence="3 4">H32</strain>
    </source>
</reference>
<evidence type="ECO:0008006" key="5">
    <source>
        <dbReference type="Google" id="ProtNLM"/>
    </source>
</evidence>
<evidence type="ECO:0000313" key="4">
    <source>
        <dbReference type="Proteomes" id="UP000444401"/>
    </source>
</evidence>
<comment type="caution">
    <text evidence="3">The sequence shown here is derived from an EMBL/GenBank/DDBJ whole genome shotgun (WGS) entry which is preliminary data.</text>
</comment>
<sequence>MLRIVLAAAALAAPATAAQAQKSGIDKLIAVTQTKTQDADEEALGEDGEEASPADRVGAQAQRQAMDRARLGRTLTVKCRDDAAIRAELDRARSLLEAARGQDGAALKASIARARAHLGTALAATGCPRGSTAVGKRTDDAAYGIISKL</sequence>
<gene>
    <name evidence="3" type="ORF">GRI72_03935</name>
</gene>
<keyword evidence="4" id="KW-1185">Reference proteome</keyword>
<organism evidence="3 4">
    <name type="scientific">Pelagerythrobacter marinus</name>
    <dbReference type="NCBI Taxonomy" id="538382"/>
    <lineage>
        <taxon>Bacteria</taxon>
        <taxon>Pseudomonadati</taxon>
        <taxon>Pseudomonadota</taxon>
        <taxon>Alphaproteobacteria</taxon>
        <taxon>Sphingomonadales</taxon>
        <taxon>Erythrobacteraceae</taxon>
        <taxon>Pelagerythrobacter</taxon>
    </lineage>
</organism>
<accession>A0ABW9UUB0</accession>
<name>A0ABW9UUB0_9SPHN</name>
<dbReference type="RefSeq" id="WP_160732655.1">
    <property type="nucleotide sequence ID" value="NZ_WTYO01000002.1"/>
</dbReference>